<dbReference type="Gene3D" id="3.15.10.30">
    <property type="entry name" value="Haemolymph juvenile hormone binding protein"/>
    <property type="match status" value="1"/>
</dbReference>
<dbReference type="PANTHER" id="PTHR20993">
    <property type="entry name" value="GH07914P"/>
    <property type="match status" value="1"/>
</dbReference>
<sequence>MRTLIFFGFLVADISAIWIPGNIANTIDTTDERSINNSIEQAIEGVSLTIREAGLDPLYIDERRISKALPVPVIFNSEAFVEEVLITGLSNIAVHKINFSLLTSRLYFDIELPYIVTSVGAASIKTTLFGNTLDVKASGKVEIKNVRVAGQVSVRIGILSGITIRRVRVKFSLGGIHSNVKLVIQGKNYSCKVNRFIGSGIPNTIKAFNPEINELLEIILMDILTEKLSRL</sequence>
<dbReference type="EMBL" id="NWSH01001727">
    <property type="protein sequence ID" value="PCG70331.1"/>
    <property type="molecule type" value="Genomic_DNA"/>
</dbReference>
<reference evidence="2" key="1">
    <citation type="submission" date="2017-09" db="EMBL/GenBank/DDBJ databases">
        <title>Contemporary evolution of a Lepidopteran species, Heliothis virescens, in response to modern agricultural practices.</title>
        <authorList>
            <person name="Fritz M.L."/>
            <person name="Deyonke A.M."/>
            <person name="Papanicolaou A."/>
            <person name="Micinski S."/>
            <person name="Westbrook J."/>
            <person name="Gould F."/>
        </authorList>
    </citation>
    <scope>NUCLEOTIDE SEQUENCE [LARGE SCALE GENOMIC DNA]</scope>
    <source>
        <strain evidence="2">HvINT-</strain>
        <tissue evidence="2">Whole body</tissue>
    </source>
</reference>
<proteinExistence type="predicted"/>
<evidence type="ECO:0000313" key="2">
    <source>
        <dbReference type="EMBL" id="PCG70331.1"/>
    </source>
</evidence>
<keyword evidence="1" id="KW-0732">Signal</keyword>
<evidence type="ECO:0008006" key="3">
    <source>
        <dbReference type="Google" id="ProtNLM"/>
    </source>
</evidence>
<protein>
    <recommendedName>
        <fullName evidence="3">Lipid-binding serum glycoprotein N-terminal domain-containing protein</fullName>
    </recommendedName>
</protein>
<gene>
    <name evidence="2" type="ORF">B5V51_3119</name>
</gene>
<dbReference type="InterPro" id="IPR010562">
    <property type="entry name" value="Haemolymph_juvenile_hormone-bd"/>
</dbReference>
<organism evidence="2">
    <name type="scientific">Heliothis virescens</name>
    <name type="common">Tobacco budworm moth</name>
    <dbReference type="NCBI Taxonomy" id="7102"/>
    <lineage>
        <taxon>Eukaryota</taxon>
        <taxon>Metazoa</taxon>
        <taxon>Ecdysozoa</taxon>
        <taxon>Arthropoda</taxon>
        <taxon>Hexapoda</taxon>
        <taxon>Insecta</taxon>
        <taxon>Pterygota</taxon>
        <taxon>Neoptera</taxon>
        <taxon>Endopterygota</taxon>
        <taxon>Lepidoptera</taxon>
        <taxon>Glossata</taxon>
        <taxon>Ditrysia</taxon>
        <taxon>Noctuoidea</taxon>
        <taxon>Noctuidae</taxon>
        <taxon>Heliothinae</taxon>
        <taxon>Heliothis</taxon>
    </lineage>
</organism>
<dbReference type="InterPro" id="IPR038606">
    <property type="entry name" value="To_sf"/>
</dbReference>
<dbReference type="Pfam" id="PF06585">
    <property type="entry name" value="JHBP"/>
    <property type="match status" value="1"/>
</dbReference>
<name>A0A2A4JEE6_HELVI</name>
<evidence type="ECO:0000256" key="1">
    <source>
        <dbReference type="SAM" id="SignalP"/>
    </source>
</evidence>
<dbReference type="PANTHER" id="PTHR20993:SF0">
    <property type="entry name" value="GH07914P"/>
    <property type="match status" value="1"/>
</dbReference>
<feature type="chain" id="PRO_5012675258" description="Lipid-binding serum glycoprotein N-terminal domain-containing protein" evidence="1">
    <location>
        <begin position="17"/>
        <end position="231"/>
    </location>
</feature>
<dbReference type="AlphaFoldDB" id="A0A2A4JEE6"/>
<accession>A0A2A4JEE6</accession>
<dbReference type="SMART" id="SM00700">
    <property type="entry name" value="JHBP"/>
    <property type="match status" value="1"/>
</dbReference>
<feature type="signal peptide" evidence="1">
    <location>
        <begin position="1"/>
        <end position="16"/>
    </location>
</feature>
<comment type="caution">
    <text evidence="2">The sequence shown here is derived from an EMBL/GenBank/DDBJ whole genome shotgun (WGS) entry which is preliminary data.</text>
</comment>